<sequence length="141" mass="16803">MWAGTNKIMKVWNWWKRKRSDRRDRLDGQEEQEARIQQPVTEPEYQMADHLMVMRLGSSHHGVYVGNDRIIYYNYYSGFVVEDTLEAFAQGARIRVIYSPVMFSRSIIISRCKSRIGERNLQGFSNRSEEFVRWARGGDFW</sequence>
<name>A0A419SK62_9BACL</name>
<evidence type="ECO:0000313" key="3">
    <source>
        <dbReference type="Proteomes" id="UP000284219"/>
    </source>
</evidence>
<dbReference type="EMBL" id="MCHY01000008">
    <property type="protein sequence ID" value="RKD24431.1"/>
    <property type="molecule type" value="Genomic_DNA"/>
</dbReference>
<dbReference type="InterPro" id="IPR007053">
    <property type="entry name" value="LRAT_dom"/>
</dbReference>
<dbReference type="AlphaFoldDB" id="A0A419SK62"/>
<keyword evidence="3" id="KW-1185">Reference proteome</keyword>
<proteinExistence type="predicted"/>
<accession>A0A419SK62</accession>
<organism evidence="2 3">
    <name type="scientific">Ammoniphilus oxalaticus</name>
    <dbReference type="NCBI Taxonomy" id="66863"/>
    <lineage>
        <taxon>Bacteria</taxon>
        <taxon>Bacillati</taxon>
        <taxon>Bacillota</taxon>
        <taxon>Bacilli</taxon>
        <taxon>Bacillales</taxon>
        <taxon>Paenibacillaceae</taxon>
        <taxon>Aneurinibacillus group</taxon>
        <taxon>Ammoniphilus</taxon>
    </lineage>
</organism>
<comment type="caution">
    <text evidence="2">The sequence shown here is derived from an EMBL/GenBank/DDBJ whole genome shotgun (WGS) entry which is preliminary data.</text>
</comment>
<evidence type="ECO:0000259" key="1">
    <source>
        <dbReference type="PROSITE" id="PS51934"/>
    </source>
</evidence>
<dbReference type="PROSITE" id="PS51934">
    <property type="entry name" value="LRAT"/>
    <property type="match status" value="1"/>
</dbReference>
<evidence type="ECO:0000313" key="2">
    <source>
        <dbReference type="EMBL" id="RKD24431.1"/>
    </source>
</evidence>
<protein>
    <recommendedName>
        <fullName evidence="1">LRAT domain-containing protein</fullName>
    </recommendedName>
</protein>
<feature type="domain" description="LRAT" evidence="1">
    <location>
        <begin position="50"/>
        <end position="141"/>
    </location>
</feature>
<dbReference type="Pfam" id="PF04970">
    <property type="entry name" value="LRAT"/>
    <property type="match status" value="1"/>
</dbReference>
<reference evidence="2 3" key="1">
    <citation type="submission" date="2016-08" db="EMBL/GenBank/DDBJ databases">
        <title>Novel Firmicute Genomes.</title>
        <authorList>
            <person name="Poppleton D.I."/>
            <person name="Gribaldo S."/>
        </authorList>
    </citation>
    <scope>NUCLEOTIDE SEQUENCE [LARGE SCALE GENOMIC DNA]</scope>
    <source>
        <strain evidence="2 3">RAOx-1</strain>
    </source>
</reference>
<dbReference type="Proteomes" id="UP000284219">
    <property type="component" value="Unassembled WGS sequence"/>
</dbReference>
<gene>
    <name evidence="2" type="ORF">BEP19_08565</name>
</gene>
<dbReference type="Gene3D" id="3.90.1720.10">
    <property type="entry name" value="endopeptidase domain like (from Nostoc punctiforme)"/>
    <property type="match status" value="1"/>
</dbReference>